<evidence type="ECO:0000256" key="3">
    <source>
        <dbReference type="ARBA" id="ARBA00022763"/>
    </source>
</evidence>
<dbReference type="GO" id="GO:0000712">
    <property type="term" value="P:resolution of meiotic recombination intermediates"/>
    <property type="evidence" value="ECO:0007669"/>
    <property type="project" value="TreeGrafter"/>
</dbReference>
<feature type="region of interest" description="Disordered" evidence="8">
    <location>
        <begin position="59"/>
        <end position="115"/>
    </location>
</feature>
<keyword evidence="3" id="KW-0227">DNA damage</keyword>
<dbReference type="EMBL" id="ML002482">
    <property type="protein sequence ID" value="RKP37522.1"/>
    <property type="molecule type" value="Genomic_DNA"/>
</dbReference>
<dbReference type="CDD" id="cd22999">
    <property type="entry name" value="SAP_SLX4"/>
    <property type="match status" value="1"/>
</dbReference>
<dbReference type="PANTHER" id="PTHR21541">
    <property type="entry name" value="BTB POZ DOMAIN CONTAINING 12"/>
    <property type="match status" value="1"/>
</dbReference>
<evidence type="ECO:0000256" key="5">
    <source>
        <dbReference type="ARBA" id="ARBA00023204"/>
    </source>
</evidence>
<evidence type="ECO:0000256" key="6">
    <source>
        <dbReference type="ARBA" id="ARBA00023242"/>
    </source>
</evidence>
<evidence type="ECO:0000256" key="4">
    <source>
        <dbReference type="ARBA" id="ARBA00023172"/>
    </source>
</evidence>
<protein>
    <recommendedName>
        <fullName evidence="7">Structure-specific endonuclease subunit SLX4</fullName>
    </recommendedName>
</protein>
<gene>
    <name evidence="9" type="ORF">BJ085DRAFT_30136</name>
</gene>
<name>A0A4P9ZXA3_9FUNG</name>
<comment type="similarity">
    <text evidence="2">Belongs to the SLX4 family.</text>
</comment>
<feature type="compositionally biased region" description="Low complexity" evidence="8">
    <location>
        <begin position="83"/>
        <end position="99"/>
    </location>
</feature>
<keyword evidence="6" id="KW-0539">Nucleus</keyword>
<dbReference type="PANTHER" id="PTHR21541:SF3">
    <property type="entry name" value="STRUCTURE-SPECIFIC ENDONUCLEASE SUBUNIT SLX4"/>
    <property type="match status" value="1"/>
</dbReference>
<dbReference type="Proteomes" id="UP000268162">
    <property type="component" value="Unassembled WGS sequence"/>
</dbReference>
<keyword evidence="10" id="KW-1185">Reference proteome</keyword>
<dbReference type="AlphaFoldDB" id="A0A4P9ZXA3"/>
<evidence type="ECO:0000256" key="1">
    <source>
        <dbReference type="ARBA" id="ARBA00004123"/>
    </source>
</evidence>
<evidence type="ECO:0000256" key="2">
    <source>
        <dbReference type="ARBA" id="ARBA00006661"/>
    </source>
</evidence>
<organism evidence="9 10">
    <name type="scientific">Dimargaris cristalligena</name>
    <dbReference type="NCBI Taxonomy" id="215637"/>
    <lineage>
        <taxon>Eukaryota</taxon>
        <taxon>Fungi</taxon>
        <taxon>Fungi incertae sedis</taxon>
        <taxon>Zoopagomycota</taxon>
        <taxon>Kickxellomycotina</taxon>
        <taxon>Dimargaritomycetes</taxon>
        <taxon>Dimargaritales</taxon>
        <taxon>Dimargaritaceae</taxon>
        <taxon>Dimargaris</taxon>
    </lineage>
</organism>
<reference evidence="10" key="1">
    <citation type="journal article" date="2018" name="Nat. Microbiol.">
        <title>Leveraging single-cell genomics to expand the fungal tree of life.</title>
        <authorList>
            <person name="Ahrendt S.R."/>
            <person name="Quandt C.A."/>
            <person name="Ciobanu D."/>
            <person name="Clum A."/>
            <person name="Salamov A."/>
            <person name="Andreopoulos B."/>
            <person name="Cheng J.F."/>
            <person name="Woyke T."/>
            <person name="Pelin A."/>
            <person name="Henrissat B."/>
            <person name="Reynolds N.K."/>
            <person name="Benny G.L."/>
            <person name="Smith M.E."/>
            <person name="James T.Y."/>
            <person name="Grigoriev I.V."/>
        </authorList>
    </citation>
    <scope>NUCLEOTIDE SEQUENCE [LARGE SCALE GENOMIC DNA]</scope>
    <source>
        <strain evidence="10">RSA 468</strain>
    </source>
</reference>
<evidence type="ECO:0000313" key="9">
    <source>
        <dbReference type="EMBL" id="RKP37522.1"/>
    </source>
</evidence>
<sequence length="244" mass="27162">MHSSRSTDTAAKEPPDYSALSLAELKELARKYGLRPSSKQVMAKQLLKIWTYLHTPRETTTEDAGESVNDGRAEPCTAEEETTTAVQVDKQQQTTTTTAEHSIIELSTDSSGEEEAEALVANLSRLQVHEHDADDPLEHAEDAGADILPSDAVLVYDGEEIEEEAEEEDEADAPCEIDTKEKIIQAIRRDKQLYTNMLHYRPIEIEALHRQLDAQDIVCTVGQLRQLLESEVILGEEEKGGIHN</sequence>
<evidence type="ECO:0000256" key="7">
    <source>
        <dbReference type="ARBA" id="ARBA00029496"/>
    </source>
</evidence>
<proteinExistence type="inferred from homology"/>
<comment type="subcellular location">
    <subcellularLocation>
        <location evidence="1">Nucleus</location>
    </subcellularLocation>
</comment>
<dbReference type="GO" id="GO:0006260">
    <property type="term" value="P:DNA replication"/>
    <property type="evidence" value="ECO:0007669"/>
    <property type="project" value="InterPro"/>
</dbReference>
<keyword evidence="4" id="KW-0233">DNA recombination</keyword>
<dbReference type="GO" id="GO:0033557">
    <property type="term" value="C:Slx1-Slx4 complex"/>
    <property type="evidence" value="ECO:0007669"/>
    <property type="project" value="InterPro"/>
</dbReference>
<keyword evidence="5" id="KW-0234">DNA repair</keyword>
<dbReference type="InterPro" id="IPR018574">
    <property type="entry name" value="Structure-sp_endonuc_su_Slx4"/>
</dbReference>
<dbReference type="GO" id="GO:0006281">
    <property type="term" value="P:DNA repair"/>
    <property type="evidence" value="ECO:0007669"/>
    <property type="project" value="UniProtKB-KW"/>
</dbReference>
<accession>A0A4P9ZXA3</accession>
<dbReference type="Pfam" id="PF09494">
    <property type="entry name" value="Slx4"/>
    <property type="match status" value="1"/>
</dbReference>
<evidence type="ECO:0000256" key="8">
    <source>
        <dbReference type="SAM" id="MobiDB-lite"/>
    </source>
</evidence>
<evidence type="ECO:0000313" key="10">
    <source>
        <dbReference type="Proteomes" id="UP000268162"/>
    </source>
</evidence>